<dbReference type="OrthoDB" id="3665552at2"/>
<reference evidence="1 2" key="1">
    <citation type="journal article" date="2014" name="Genome Announc.">
        <title>Draft Genome Sequence of the Antitrypanosomally Active Sponge-Associated Bacterium Actinokineospora sp. Strain EG49.</title>
        <authorList>
            <person name="Harjes J."/>
            <person name="Ryu T."/>
            <person name="Abdelmohsen U.R."/>
            <person name="Moitinho-Silva L."/>
            <person name="Horn H."/>
            <person name="Ravasi T."/>
            <person name="Hentschel U."/>
        </authorList>
    </citation>
    <scope>NUCLEOTIDE SEQUENCE [LARGE SCALE GENOMIC DNA]</scope>
    <source>
        <strain evidence="1 2">EG49</strain>
    </source>
</reference>
<dbReference type="Pfam" id="PF19505">
    <property type="entry name" value="DUF6039"/>
    <property type="match status" value="1"/>
</dbReference>
<proteinExistence type="predicted"/>
<dbReference type="InterPro" id="IPR046102">
    <property type="entry name" value="DUF6039"/>
</dbReference>
<keyword evidence="2" id="KW-1185">Reference proteome</keyword>
<comment type="caution">
    <text evidence="1">The sequence shown here is derived from an EMBL/GenBank/DDBJ whole genome shotgun (WGS) entry which is preliminary data.</text>
</comment>
<dbReference type="RefSeq" id="WP_035283255.1">
    <property type="nucleotide sequence ID" value="NZ_AYXG01000109.1"/>
</dbReference>
<evidence type="ECO:0000313" key="1">
    <source>
        <dbReference type="EMBL" id="EWC61512.1"/>
    </source>
</evidence>
<name>W7IXE5_9PSEU</name>
<accession>W7IXE5</accession>
<evidence type="ECO:0000313" key="2">
    <source>
        <dbReference type="Proteomes" id="UP000019277"/>
    </source>
</evidence>
<sequence>MTETAVGAQAQTTLAPEDLLNSVNSGVVVERTAQLRAQFRSVGKKTALELAEQINHKHQGAATVFVYEEAFGRRDRLHWLLHLRSLHDYAAVSDLFEDGLEGTGEGAGTDPMYVDGSVTETLLIPQHWGMYGTDEALPEGAGIDTAKPNLVVPPAAGQTSLPADSLVHSGNSEIVIHRSAVTKYAFRAEARVFARQITEDINTHLPGVSTSFLFEEAFGGADYVHWLIHMKDLDSYYDLIDMHQRMDQATRDIYLNEIIAPAKGGGTWNRIFVEGSMGDVAFTPLRPDRF</sequence>
<dbReference type="EMBL" id="AYXG01000109">
    <property type="protein sequence ID" value="EWC61512.1"/>
    <property type="molecule type" value="Genomic_DNA"/>
</dbReference>
<gene>
    <name evidence="1" type="ORF">UO65_3250</name>
</gene>
<dbReference type="Proteomes" id="UP000019277">
    <property type="component" value="Unassembled WGS sequence"/>
</dbReference>
<protein>
    <submittedName>
        <fullName evidence="1">Uncharacterized protein</fullName>
    </submittedName>
</protein>
<organism evidence="1 2">
    <name type="scientific">Actinokineospora spheciospongiae</name>
    <dbReference type="NCBI Taxonomy" id="909613"/>
    <lineage>
        <taxon>Bacteria</taxon>
        <taxon>Bacillati</taxon>
        <taxon>Actinomycetota</taxon>
        <taxon>Actinomycetes</taxon>
        <taxon>Pseudonocardiales</taxon>
        <taxon>Pseudonocardiaceae</taxon>
        <taxon>Actinokineospora</taxon>
    </lineage>
</organism>
<dbReference type="AlphaFoldDB" id="W7IXE5"/>
<dbReference type="STRING" id="909613.UO65_3250"/>
<dbReference type="eggNOG" id="ENOG5033S0V">
    <property type="taxonomic scope" value="Bacteria"/>
</dbReference>